<feature type="region of interest" description="Disordered" evidence="2">
    <location>
        <begin position="69"/>
        <end position="91"/>
    </location>
</feature>
<sequence>EDCKKKWKYIRDTNNRCKRKLCTGSASSAKKHWPLAECVSESNMGSHSEEGTIDTLNIGRDSVISPVQDEELSGPSFTEEQVDHPLQDRNSPERLFKKKQARFKTSKLPMLLSKMAEERNKTIKKIEEQNQLLLDAENKRNEDDEIDLFFKSVALSVKKLPRIAIKEAKIRALNMVNELEDKYGDHSHQTIPAFYPIQPNYNLEFSNSGTPSPAISYSMTDTQSTPSPVSYNIMPHTQVTPSASPDLFQTSIANTSSLSLAPFDN</sequence>
<evidence type="ECO:0000313" key="4">
    <source>
        <dbReference type="Proteomes" id="UP000478052"/>
    </source>
</evidence>
<organism evidence="3 4">
    <name type="scientific">Aphis craccivora</name>
    <name type="common">Cowpea aphid</name>
    <dbReference type="NCBI Taxonomy" id="307492"/>
    <lineage>
        <taxon>Eukaryota</taxon>
        <taxon>Metazoa</taxon>
        <taxon>Ecdysozoa</taxon>
        <taxon>Arthropoda</taxon>
        <taxon>Hexapoda</taxon>
        <taxon>Insecta</taxon>
        <taxon>Pterygota</taxon>
        <taxon>Neoptera</taxon>
        <taxon>Paraneoptera</taxon>
        <taxon>Hemiptera</taxon>
        <taxon>Sternorrhyncha</taxon>
        <taxon>Aphidomorpha</taxon>
        <taxon>Aphidoidea</taxon>
        <taxon>Aphididae</taxon>
        <taxon>Aphidini</taxon>
        <taxon>Aphis</taxon>
        <taxon>Aphis</taxon>
    </lineage>
</organism>
<evidence type="ECO:0008006" key="5">
    <source>
        <dbReference type="Google" id="ProtNLM"/>
    </source>
</evidence>
<proteinExistence type="predicted"/>
<evidence type="ECO:0000256" key="1">
    <source>
        <dbReference type="SAM" id="Coils"/>
    </source>
</evidence>
<keyword evidence="4" id="KW-1185">Reference proteome</keyword>
<evidence type="ECO:0000313" key="3">
    <source>
        <dbReference type="EMBL" id="KAF0707807.1"/>
    </source>
</evidence>
<feature type="compositionally biased region" description="Basic and acidic residues" evidence="2">
    <location>
        <begin position="81"/>
        <end position="91"/>
    </location>
</feature>
<dbReference type="Proteomes" id="UP000478052">
    <property type="component" value="Unassembled WGS sequence"/>
</dbReference>
<accession>A0A6G0VSQ4</accession>
<dbReference type="AlphaFoldDB" id="A0A6G0VSQ4"/>
<name>A0A6G0VSQ4_APHCR</name>
<gene>
    <name evidence="3" type="ORF">FWK35_00030910</name>
</gene>
<feature type="non-terminal residue" evidence="3">
    <location>
        <position position="265"/>
    </location>
</feature>
<protein>
    <recommendedName>
        <fullName evidence="5">BESS domain-containing protein</fullName>
    </recommendedName>
</protein>
<comment type="caution">
    <text evidence="3">The sequence shown here is derived from an EMBL/GenBank/DDBJ whole genome shotgun (WGS) entry which is preliminary data.</text>
</comment>
<feature type="coiled-coil region" evidence="1">
    <location>
        <begin position="112"/>
        <end position="139"/>
    </location>
</feature>
<evidence type="ECO:0000256" key="2">
    <source>
        <dbReference type="SAM" id="MobiDB-lite"/>
    </source>
</evidence>
<dbReference type="EMBL" id="VUJU01012393">
    <property type="protein sequence ID" value="KAF0707807.1"/>
    <property type="molecule type" value="Genomic_DNA"/>
</dbReference>
<feature type="non-terminal residue" evidence="3">
    <location>
        <position position="1"/>
    </location>
</feature>
<reference evidence="3 4" key="1">
    <citation type="submission" date="2019-08" db="EMBL/GenBank/DDBJ databases">
        <title>Whole genome of Aphis craccivora.</title>
        <authorList>
            <person name="Voronova N.V."/>
            <person name="Shulinski R.S."/>
            <person name="Bandarenka Y.V."/>
            <person name="Zhorov D.G."/>
            <person name="Warner D."/>
        </authorList>
    </citation>
    <scope>NUCLEOTIDE SEQUENCE [LARGE SCALE GENOMIC DNA]</scope>
    <source>
        <strain evidence="3">180601</strain>
        <tissue evidence="3">Whole Body</tissue>
    </source>
</reference>
<keyword evidence="1" id="KW-0175">Coiled coil</keyword>
<dbReference type="OrthoDB" id="6600747at2759"/>